<dbReference type="EMBL" id="JAQJAE010000002">
    <property type="protein sequence ID" value="KAJ5608241.1"/>
    <property type="molecule type" value="Genomic_DNA"/>
</dbReference>
<dbReference type="RefSeq" id="XP_056755665.1">
    <property type="nucleotide sequence ID" value="XM_056895917.1"/>
</dbReference>
<dbReference type="AlphaFoldDB" id="A0AAD6ECD4"/>
<dbReference type="PANTHER" id="PTHR35340:SF6">
    <property type="entry name" value="ASST-DOMAIN-CONTAINING PROTEIN"/>
    <property type="match status" value="1"/>
</dbReference>
<organism evidence="1 2">
    <name type="scientific">Penicillium hordei</name>
    <dbReference type="NCBI Taxonomy" id="40994"/>
    <lineage>
        <taxon>Eukaryota</taxon>
        <taxon>Fungi</taxon>
        <taxon>Dikarya</taxon>
        <taxon>Ascomycota</taxon>
        <taxon>Pezizomycotina</taxon>
        <taxon>Eurotiomycetes</taxon>
        <taxon>Eurotiomycetidae</taxon>
        <taxon>Eurotiales</taxon>
        <taxon>Aspergillaceae</taxon>
        <taxon>Penicillium</taxon>
    </lineage>
</organism>
<dbReference type="GeneID" id="81586159"/>
<dbReference type="Pfam" id="PF14269">
    <property type="entry name" value="Arylsulfotran_2"/>
    <property type="match status" value="1"/>
</dbReference>
<dbReference type="InterPro" id="IPR053143">
    <property type="entry name" value="Arylsulfate_ST"/>
</dbReference>
<sequence>MKGGSKLTEAWDAYHINSVTPTKYGYLVNFRHIWSAFYINKDGSIWWELSATVTAAATSKMTTVYFAWQHDIRVNNEIDESLILSLMNNDALENRDKGPSTGLVIYVDLVNKKVWRIHELTNPMDRVVSATQGSFQFLPCPGTEHMCWMSEESEYDGDGNVVLRGQFGNNAFEANAYRIFKFRWKATPHWNPVLFVNHTTEYTTDVYMSWNGATDYDNWAIFSVSSETSTLQEGKPLLVHKRDGFETHVTLENVNANFIFTVARNHEKTLGKSSTARQG</sequence>
<evidence type="ECO:0000313" key="2">
    <source>
        <dbReference type="Proteomes" id="UP001213799"/>
    </source>
</evidence>
<protein>
    <submittedName>
        <fullName evidence="1">Uncharacterized protein</fullName>
    </submittedName>
</protein>
<accession>A0AAD6ECD4</accession>
<dbReference type="PANTHER" id="PTHR35340">
    <property type="entry name" value="PQQ ENZYME REPEAT PROTEIN-RELATED"/>
    <property type="match status" value="1"/>
</dbReference>
<reference evidence="1" key="1">
    <citation type="journal article" date="2023" name="IMA Fungus">
        <title>Comparative genomic study of the Penicillium genus elucidates a diverse pangenome and 15 lateral gene transfer events.</title>
        <authorList>
            <person name="Petersen C."/>
            <person name="Sorensen T."/>
            <person name="Nielsen M.R."/>
            <person name="Sondergaard T.E."/>
            <person name="Sorensen J.L."/>
            <person name="Fitzpatrick D.A."/>
            <person name="Frisvad J.C."/>
            <person name="Nielsen K.L."/>
        </authorList>
    </citation>
    <scope>NUCLEOTIDE SEQUENCE</scope>
    <source>
        <strain evidence="1">IBT 12815</strain>
    </source>
</reference>
<dbReference type="InterPro" id="IPR039535">
    <property type="entry name" value="ASST-like"/>
</dbReference>
<evidence type="ECO:0000313" key="1">
    <source>
        <dbReference type="EMBL" id="KAJ5608241.1"/>
    </source>
</evidence>
<name>A0AAD6ECD4_9EURO</name>
<reference evidence="1" key="2">
    <citation type="submission" date="2023-01" db="EMBL/GenBank/DDBJ databases">
        <authorList>
            <person name="Petersen C."/>
        </authorList>
    </citation>
    <scope>NUCLEOTIDE SEQUENCE</scope>
    <source>
        <strain evidence="1">IBT 12815</strain>
    </source>
</reference>
<gene>
    <name evidence="1" type="ORF">N7537_004860</name>
</gene>
<comment type="caution">
    <text evidence="1">The sequence shown here is derived from an EMBL/GenBank/DDBJ whole genome shotgun (WGS) entry which is preliminary data.</text>
</comment>
<proteinExistence type="predicted"/>
<dbReference type="Proteomes" id="UP001213799">
    <property type="component" value="Unassembled WGS sequence"/>
</dbReference>
<keyword evidence="2" id="KW-1185">Reference proteome</keyword>